<dbReference type="PANTHER" id="PTHR14969:SF62">
    <property type="entry name" value="DECAPRENYLPHOSPHORYL-5-PHOSPHORIBOSE PHOSPHATASE RV3807C-RELATED"/>
    <property type="match status" value="1"/>
</dbReference>
<evidence type="ECO:0000256" key="5">
    <source>
        <dbReference type="ARBA" id="ARBA00022989"/>
    </source>
</evidence>
<dbReference type="InterPro" id="IPR000326">
    <property type="entry name" value="PAP2/HPO"/>
</dbReference>
<dbReference type="EMBL" id="JANFNG010000038">
    <property type="protein sequence ID" value="MCQ4084580.1"/>
    <property type="molecule type" value="Genomic_DNA"/>
</dbReference>
<reference evidence="10" key="1">
    <citation type="submission" date="2022-06" db="EMBL/GenBank/DDBJ databases">
        <title>Draft genome sequence of Streptomyces sp. RB6PN25 isolated from peat swamp forest in Thailand.</title>
        <authorList>
            <person name="Duangmal K."/>
            <person name="Klaysubun C."/>
        </authorList>
    </citation>
    <scope>NUCLEOTIDE SEQUENCE</scope>
    <source>
        <strain evidence="10">RB6PN25</strain>
    </source>
</reference>
<evidence type="ECO:0000313" key="10">
    <source>
        <dbReference type="EMBL" id="MCQ4084580.1"/>
    </source>
</evidence>
<keyword evidence="4" id="KW-0378">Hydrolase</keyword>
<evidence type="ECO:0000259" key="9">
    <source>
        <dbReference type="SMART" id="SM00014"/>
    </source>
</evidence>
<dbReference type="Proteomes" id="UP001057702">
    <property type="component" value="Unassembled WGS sequence"/>
</dbReference>
<feature type="compositionally biased region" description="Basic and acidic residues" evidence="7">
    <location>
        <begin position="218"/>
        <end position="235"/>
    </location>
</feature>
<evidence type="ECO:0000256" key="4">
    <source>
        <dbReference type="ARBA" id="ARBA00022801"/>
    </source>
</evidence>
<keyword evidence="11" id="KW-1185">Reference proteome</keyword>
<evidence type="ECO:0000313" key="11">
    <source>
        <dbReference type="Proteomes" id="UP001057702"/>
    </source>
</evidence>
<keyword evidence="5 8" id="KW-1133">Transmembrane helix</keyword>
<protein>
    <submittedName>
        <fullName evidence="10">Phosphatase PAP2 family protein</fullName>
    </submittedName>
</protein>
<dbReference type="SMART" id="SM00014">
    <property type="entry name" value="acidPPc"/>
    <property type="match status" value="1"/>
</dbReference>
<dbReference type="Pfam" id="PF01569">
    <property type="entry name" value="PAP2"/>
    <property type="match status" value="1"/>
</dbReference>
<organism evidence="10 11">
    <name type="scientific">Streptomyces humicola</name>
    <dbReference type="NCBI Taxonomy" id="2953240"/>
    <lineage>
        <taxon>Bacteria</taxon>
        <taxon>Bacillati</taxon>
        <taxon>Actinomycetota</taxon>
        <taxon>Actinomycetes</taxon>
        <taxon>Kitasatosporales</taxon>
        <taxon>Streptomycetaceae</taxon>
        <taxon>Streptomyces</taxon>
    </lineage>
</organism>
<evidence type="ECO:0000256" key="7">
    <source>
        <dbReference type="SAM" id="MobiDB-lite"/>
    </source>
</evidence>
<evidence type="ECO:0000256" key="3">
    <source>
        <dbReference type="ARBA" id="ARBA00022692"/>
    </source>
</evidence>
<evidence type="ECO:0000256" key="2">
    <source>
        <dbReference type="ARBA" id="ARBA00022475"/>
    </source>
</evidence>
<feature type="transmembrane region" description="Helical" evidence="8">
    <location>
        <begin position="34"/>
        <end position="55"/>
    </location>
</feature>
<evidence type="ECO:0000256" key="6">
    <source>
        <dbReference type="ARBA" id="ARBA00023136"/>
    </source>
</evidence>
<comment type="caution">
    <text evidence="10">The sequence shown here is derived from an EMBL/GenBank/DDBJ whole genome shotgun (WGS) entry which is preliminary data.</text>
</comment>
<keyword evidence="3 8" id="KW-0812">Transmembrane</keyword>
<comment type="subcellular location">
    <subcellularLocation>
        <location evidence="1">Cell membrane</location>
        <topology evidence="1">Multi-pass membrane protein</topology>
    </subcellularLocation>
</comment>
<name>A0ABT1Q5I2_9ACTN</name>
<accession>A0ABT1Q5I2</accession>
<feature type="domain" description="Phosphatidic acid phosphatase type 2/haloperoxidase" evidence="9">
    <location>
        <begin position="72"/>
        <end position="182"/>
    </location>
</feature>
<dbReference type="PANTHER" id="PTHR14969">
    <property type="entry name" value="SPHINGOSINE-1-PHOSPHATE PHOSPHOHYDROLASE"/>
    <property type="match status" value="1"/>
</dbReference>
<evidence type="ECO:0000256" key="1">
    <source>
        <dbReference type="ARBA" id="ARBA00004651"/>
    </source>
</evidence>
<sequence>MAELAFDGANPDTGLLYNINDVARAAPGWLDRTLVFLGQYGLIAGMALLVLWCWWRVARRQGESAPTAVAGVVWAVLAAVIALSLNGPISGLVQRPMPFVDNENLDVLLNVHGPTGYSFPSTRATLTMAVAVGLYMVNRRAGLAALGLALLEGFTRVFMGVQYPTDVAGGYALGMATTLLLAPLAMMLLVPMTKAVVRSRARFLVRSGKRLAAAGVRGEPRQRPEPSMREKDLAA</sequence>
<keyword evidence="2" id="KW-1003">Cell membrane</keyword>
<evidence type="ECO:0000256" key="8">
    <source>
        <dbReference type="SAM" id="Phobius"/>
    </source>
</evidence>
<dbReference type="Gene3D" id="1.20.144.10">
    <property type="entry name" value="Phosphatidic acid phosphatase type 2/haloperoxidase"/>
    <property type="match status" value="1"/>
</dbReference>
<dbReference type="InterPro" id="IPR036938">
    <property type="entry name" value="PAP2/HPO_sf"/>
</dbReference>
<proteinExistence type="predicted"/>
<feature type="region of interest" description="Disordered" evidence="7">
    <location>
        <begin position="214"/>
        <end position="235"/>
    </location>
</feature>
<gene>
    <name evidence="10" type="ORF">NGB36_29395</name>
</gene>
<dbReference type="RefSeq" id="WP_255923648.1">
    <property type="nucleotide sequence ID" value="NZ_JANFNG010000038.1"/>
</dbReference>
<keyword evidence="6 8" id="KW-0472">Membrane</keyword>
<feature type="transmembrane region" description="Helical" evidence="8">
    <location>
        <begin position="169"/>
        <end position="190"/>
    </location>
</feature>
<feature type="transmembrane region" description="Helical" evidence="8">
    <location>
        <begin position="117"/>
        <end position="136"/>
    </location>
</feature>
<feature type="transmembrane region" description="Helical" evidence="8">
    <location>
        <begin position="143"/>
        <end position="163"/>
    </location>
</feature>
<feature type="transmembrane region" description="Helical" evidence="8">
    <location>
        <begin position="67"/>
        <end position="89"/>
    </location>
</feature>
<dbReference type="SUPFAM" id="SSF48317">
    <property type="entry name" value="Acid phosphatase/Vanadium-dependent haloperoxidase"/>
    <property type="match status" value="1"/>
</dbReference>